<dbReference type="SUPFAM" id="SSF81321">
    <property type="entry name" value="Family A G protein-coupled receptor-like"/>
    <property type="match status" value="1"/>
</dbReference>
<dbReference type="InterPro" id="IPR050119">
    <property type="entry name" value="CCR1-9-like"/>
</dbReference>
<dbReference type="GO" id="GO:0019957">
    <property type="term" value="F:C-C chemokine binding"/>
    <property type="evidence" value="ECO:0007669"/>
    <property type="project" value="TreeGrafter"/>
</dbReference>
<keyword evidence="7" id="KW-0675">Receptor</keyword>
<dbReference type="InterPro" id="IPR017452">
    <property type="entry name" value="GPCR_Rhodpsn_7TM"/>
</dbReference>
<dbReference type="OrthoDB" id="9876908at2759"/>
<sequence>MEIMDVTEEDYFKGFTSDYTDESNTTFPAPCNTASVNEFGKHFLPRFYYTIFVFSLLGNGVVLLLIYKFEKLTTVTNIFLLNLVASDLMFTFSLPFQAEYHSSEWFFGPVACKLVFFLYSLGFHNSILFLTVTAFDRYLSVVHAVVATQQRSKRYACASSAALWLIATLVSLPEVILFDVKNDPTLGKLCQDTSSLESQILRMYIRFALFLILPLLVVLYCYIRIVLTVISSRIRGKWRTVRLIFVIVALFFACWMPYNIVLLIKDHYSSCESMILKVEYVTHNIAHLYFCINPVFYAFMARKFQNHFRTYLGRYVPFLKPASDFSTASKSISQRTQQSVHM</sequence>
<keyword evidence="11" id="KW-1185">Reference proteome</keyword>
<keyword evidence="6 9" id="KW-0472">Membrane</keyword>
<feature type="domain" description="G-protein coupled receptors family 1 profile" evidence="10">
    <location>
        <begin position="58"/>
        <end position="297"/>
    </location>
</feature>
<evidence type="ECO:0000256" key="5">
    <source>
        <dbReference type="ARBA" id="ARBA00023040"/>
    </source>
</evidence>
<evidence type="ECO:0000256" key="2">
    <source>
        <dbReference type="ARBA" id="ARBA00022475"/>
    </source>
</evidence>
<evidence type="ECO:0000256" key="4">
    <source>
        <dbReference type="ARBA" id="ARBA00022989"/>
    </source>
</evidence>
<feature type="transmembrane region" description="Helical" evidence="9">
    <location>
        <begin position="284"/>
        <end position="301"/>
    </location>
</feature>
<gene>
    <name evidence="12" type="primary">LOC115806761</name>
</gene>
<feature type="transmembrane region" description="Helical" evidence="9">
    <location>
        <begin position="79"/>
        <end position="96"/>
    </location>
</feature>
<dbReference type="InterPro" id="IPR000276">
    <property type="entry name" value="GPCR_Rhodpsn"/>
</dbReference>
<feature type="transmembrane region" description="Helical" evidence="9">
    <location>
        <begin position="155"/>
        <end position="178"/>
    </location>
</feature>
<keyword evidence="2" id="KW-1003">Cell membrane</keyword>
<dbReference type="AlphaFoldDB" id="A0A6J2USN7"/>
<proteinExistence type="predicted"/>
<evidence type="ECO:0000256" key="3">
    <source>
        <dbReference type="ARBA" id="ARBA00022692"/>
    </source>
</evidence>
<reference evidence="12" key="1">
    <citation type="submission" date="2025-08" db="UniProtKB">
        <authorList>
            <consortium name="RefSeq"/>
        </authorList>
    </citation>
    <scope>IDENTIFICATION</scope>
</reference>
<evidence type="ECO:0000256" key="1">
    <source>
        <dbReference type="ARBA" id="ARBA00004651"/>
    </source>
</evidence>
<dbReference type="RefSeq" id="XP_030623485.1">
    <property type="nucleotide sequence ID" value="XM_030767625.1"/>
</dbReference>
<dbReference type="PANTHER" id="PTHR10489">
    <property type="entry name" value="CELL ADHESION MOLECULE"/>
    <property type="match status" value="1"/>
</dbReference>
<dbReference type="GO" id="GO:0006955">
    <property type="term" value="P:immune response"/>
    <property type="evidence" value="ECO:0007669"/>
    <property type="project" value="TreeGrafter"/>
</dbReference>
<evidence type="ECO:0000313" key="12">
    <source>
        <dbReference type="RefSeq" id="XP_030623485.1"/>
    </source>
</evidence>
<accession>A0A6J2USN7</accession>
<dbReference type="GeneID" id="115806761"/>
<dbReference type="Proteomes" id="UP000504632">
    <property type="component" value="Chromosome 3"/>
</dbReference>
<dbReference type="PRINTS" id="PR00657">
    <property type="entry name" value="CCCHEMOKINER"/>
</dbReference>
<dbReference type="PRINTS" id="PR00237">
    <property type="entry name" value="GPCRRHODOPSN"/>
</dbReference>
<dbReference type="PROSITE" id="PS50262">
    <property type="entry name" value="G_PROTEIN_RECEP_F1_2"/>
    <property type="match status" value="1"/>
</dbReference>
<evidence type="ECO:0000313" key="11">
    <source>
        <dbReference type="Proteomes" id="UP000504632"/>
    </source>
</evidence>
<dbReference type="PANTHER" id="PTHR10489:SF922">
    <property type="entry name" value="C-C CHEMOKINE RECEPTOR FAMILY-LIKE-RELATED"/>
    <property type="match status" value="1"/>
</dbReference>
<keyword evidence="4 9" id="KW-1133">Transmembrane helix</keyword>
<feature type="transmembrane region" description="Helical" evidence="9">
    <location>
        <begin position="116"/>
        <end position="135"/>
    </location>
</feature>
<comment type="subcellular location">
    <subcellularLocation>
        <location evidence="1">Cell membrane</location>
        <topology evidence="1">Multi-pass membrane protein</topology>
    </subcellularLocation>
</comment>
<dbReference type="Pfam" id="PF00001">
    <property type="entry name" value="7tm_1"/>
    <property type="match status" value="1"/>
</dbReference>
<evidence type="ECO:0000256" key="6">
    <source>
        <dbReference type="ARBA" id="ARBA00023136"/>
    </source>
</evidence>
<evidence type="ECO:0000256" key="7">
    <source>
        <dbReference type="ARBA" id="ARBA00023170"/>
    </source>
</evidence>
<evidence type="ECO:0000259" key="10">
    <source>
        <dbReference type="PROSITE" id="PS50262"/>
    </source>
</evidence>
<name>A0A6J2USN7_CHACN</name>
<dbReference type="GO" id="GO:0019722">
    <property type="term" value="P:calcium-mediated signaling"/>
    <property type="evidence" value="ECO:0007669"/>
    <property type="project" value="TreeGrafter"/>
</dbReference>
<dbReference type="GO" id="GO:0016493">
    <property type="term" value="F:C-C chemokine receptor activity"/>
    <property type="evidence" value="ECO:0007669"/>
    <property type="project" value="TreeGrafter"/>
</dbReference>
<feature type="transmembrane region" description="Helical" evidence="9">
    <location>
        <begin position="47"/>
        <end position="67"/>
    </location>
</feature>
<feature type="transmembrane region" description="Helical" evidence="9">
    <location>
        <begin position="243"/>
        <end position="264"/>
    </location>
</feature>
<keyword evidence="3 9" id="KW-0812">Transmembrane</keyword>
<dbReference type="GO" id="GO:0009897">
    <property type="term" value="C:external side of plasma membrane"/>
    <property type="evidence" value="ECO:0007669"/>
    <property type="project" value="TreeGrafter"/>
</dbReference>
<protein>
    <submittedName>
        <fullName evidence="12">C-C chemokine receptor type 3-like</fullName>
    </submittedName>
</protein>
<dbReference type="GO" id="GO:0007204">
    <property type="term" value="P:positive regulation of cytosolic calcium ion concentration"/>
    <property type="evidence" value="ECO:0007669"/>
    <property type="project" value="TreeGrafter"/>
</dbReference>
<evidence type="ECO:0000256" key="9">
    <source>
        <dbReference type="SAM" id="Phobius"/>
    </source>
</evidence>
<dbReference type="Gene3D" id="1.20.1070.10">
    <property type="entry name" value="Rhodopsin 7-helix transmembrane proteins"/>
    <property type="match status" value="1"/>
</dbReference>
<keyword evidence="5" id="KW-0297">G-protein coupled receptor</keyword>
<organism evidence="11 12">
    <name type="scientific">Chanos chanos</name>
    <name type="common">Milkfish</name>
    <name type="synonym">Mugil chanos</name>
    <dbReference type="NCBI Taxonomy" id="29144"/>
    <lineage>
        <taxon>Eukaryota</taxon>
        <taxon>Metazoa</taxon>
        <taxon>Chordata</taxon>
        <taxon>Craniata</taxon>
        <taxon>Vertebrata</taxon>
        <taxon>Euteleostomi</taxon>
        <taxon>Actinopterygii</taxon>
        <taxon>Neopterygii</taxon>
        <taxon>Teleostei</taxon>
        <taxon>Ostariophysi</taxon>
        <taxon>Gonorynchiformes</taxon>
        <taxon>Chanidae</taxon>
        <taxon>Chanos</taxon>
    </lineage>
</organism>
<dbReference type="InterPro" id="IPR000355">
    <property type="entry name" value="Chemokine_rcpt"/>
</dbReference>
<feature type="transmembrane region" description="Helical" evidence="9">
    <location>
        <begin position="203"/>
        <end position="223"/>
    </location>
</feature>
<keyword evidence="8" id="KW-0807">Transducer</keyword>
<dbReference type="GO" id="GO:0060326">
    <property type="term" value="P:cell chemotaxis"/>
    <property type="evidence" value="ECO:0007669"/>
    <property type="project" value="TreeGrafter"/>
</dbReference>
<dbReference type="InParanoid" id="A0A6J2USN7"/>
<evidence type="ECO:0000256" key="8">
    <source>
        <dbReference type="ARBA" id="ARBA00023224"/>
    </source>
</evidence>